<reference evidence="1 2" key="1">
    <citation type="submission" date="2016-10" db="EMBL/GenBank/DDBJ databases">
        <authorList>
            <person name="de Groot N.N."/>
        </authorList>
    </citation>
    <scope>NUCLEOTIDE SEQUENCE [LARGE SCALE GENOMIC DNA]</scope>
    <source>
        <strain evidence="1 2">U95</strain>
    </source>
</reference>
<dbReference type="AlphaFoldDB" id="A0A1G5QQU6"/>
<evidence type="ECO:0000313" key="2">
    <source>
        <dbReference type="Proteomes" id="UP000198767"/>
    </source>
</evidence>
<dbReference type="OrthoDB" id="361944at2"/>
<dbReference type="InterPro" id="IPR025528">
    <property type="entry name" value="BrnA_antitoxin"/>
</dbReference>
<sequence>MRGKTYYTKEMMLELDALQQSMSNDWLDKSLPEDWEGMDNWQRLDREKTRVTIRLDADMVRWFRKLGPNYSRRINAVLRIYWMALLSGHIHAHHRDNPITRIALNAEYRMLKEHGMDSGPEA</sequence>
<dbReference type="Pfam" id="PF14384">
    <property type="entry name" value="BrnA_antitoxin"/>
    <property type="match status" value="1"/>
</dbReference>
<keyword evidence="2" id="KW-1185">Reference proteome</keyword>
<dbReference type="EMBL" id="FMWG01000005">
    <property type="protein sequence ID" value="SCZ63479.1"/>
    <property type="molecule type" value="Genomic_DNA"/>
</dbReference>
<gene>
    <name evidence="1" type="ORF">SAMN04488118_10573</name>
</gene>
<organism evidence="1 2">
    <name type="scientific">Epibacterium ulvae</name>
    <dbReference type="NCBI Taxonomy" id="1156985"/>
    <lineage>
        <taxon>Bacteria</taxon>
        <taxon>Pseudomonadati</taxon>
        <taxon>Pseudomonadota</taxon>
        <taxon>Alphaproteobacteria</taxon>
        <taxon>Rhodobacterales</taxon>
        <taxon>Roseobacteraceae</taxon>
        <taxon>Epibacterium</taxon>
    </lineage>
</organism>
<name>A0A1G5QQU6_9RHOB</name>
<proteinExistence type="predicted"/>
<accession>A0A1G5QQU6</accession>
<protein>
    <submittedName>
        <fullName evidence="1">BrnA antitoxin of type II toxin-antitoxin system</fullName>
    </submittedName>
</protein>
<dbReference type="Proteomes" id="UP000198767">
    <property type="component" value="Unassembled WGS sequence"/>
</dbReference>
<dbReference type="RefSeq" id="WP_157843936.1">
    <property type="nucleotide sequence ID" value="NZ_FMWG01000005.1"/>
</dbReference>
<evidence type="ECO:0000313" key="1">
    <source>
        <dbReference type="EMBL" id="SCZ63479.1"/>
    </source>
</evidence>